<dbReference type="EMBL" id="JAODUP010000766">
    <property type="protein sequence ID" value="KAK2144346.1"/>
    <property type="molecule type" value="Genomic_DNA"/>
</dbReference>
<comment type="similarity">
    <text evidence="2">Belongs to the REXO4 family.</text>
</comment>
<proteinExistence type="inferred from homology"/>
<dbReference type="FunFam" id="3.30.420.10:FF:000007">
    <property type="entry name" value="Interferon-stimulated exonuclease gene 20"/>
    <property type="match status" value="1"/>
</dbReference>
<feature type="domain" description="Exonuclease" evidence="9">
    <location>
        <begin position="350"/>
        <end position="511"/>
    </location>
</feature>
<feature type="region of interest" description="Disordered" evidence="8">
    <location>
        <begin position="133"/>
        <end position="214"/>
    </location>
</feature>
<feature type="compositionally biased region" description="Basic and acidic residues" evidence="8">
    <location>
        <begin position="173"/>
        <end position="182"/>
    </location>
</feature>
<gene>
    <name evidence="10" type="ORF">LSH36_766g03107</name>
</gene>
<reference evidence="10" key="1">
    <citation type="journal article" date="2023" name="Mol. Biol. Evol.">
        <title>Third-Generation Sequencing Reveals the Adaptive Role of the Epigenome in Three Deep-Sea Polychaetes.</title>
        <authorList>
            <person name="Perez M."/>
            <person name="Aroh O."/>
            <person name="Sun Y."/>
            <person name="Lan Y."/>
            <person name="Juniper S.K."/>
            <person name="Young C.R."/>
            <person name="Angers B."/>
            <person name="Qian P.Y."/>
        </authorList>
    </citation>
    <scope>NUCLEOTIDE SEQUENCE</scope>
    <source>
        <strain evidence="10">P08H-3</strain>
    </source>
</reference>
<dbReference type="CDD" id="cd06144">
    <property type="entry name" value="REX4_like"/>
    <property type="match status" value="1"/>
</dbReference>
<evidence type="ECO:0000256" key="4">
    <source>
        <dbReference type="ARBA" id="ARBA00022722"/>
    </source>
</evidence>
<evidence type="ECO:0000256" key="6">
    <source>
        <dbReference type="ARBA" id="ARBA00022839"/>
    </source>
</evidence>
<keyword evidence="6" id="KW-0269">Exonuclease</keyword>
<dbReference type="PANTHER" id="PTHR12801">
    <property type="entry name" value="RNA EXONUCLEASE REXO1 / RECO3 FAMILY MEMBER-RELATED"/>
    <property type="match status" value="1"/>
</dbReference>
<keyword evidence="5" id="KW-0378">Hydrolase</keyword>
<evidence type="ECO:0000313" key="11">
    <source>
        <dbReference type="Proteomes" id="UP001208570"/>
    </source>
</evidence>
<protein>
    <recommendedName>
        <fullName evidence="3">RNA exonuclease 4</fullName>
    </recommendedName>
</protein>
<accession>A0AAD9J0D0</accession>
<dbReference type="InterPro" id="IPR047021">
    <property type="entry name" value="REXO1/3/4-like"/>
</dbReference>
<dbReference type="AlphaFoldDB" id="A0AAD9J0D0"/>
<keyword evidence="7" id="KW-0539">Nucleus</keyword>
<comment type="caution">
    <text evidence="10">The sequence shown here is derived from an EMBL/GenBank/DDBJ whole genome shotgun (WGS) entry which is preliminary data.</text>
</comment>
<name>A0AAD9J0D0_9ANNE</name>
<comment type="subcellular location">
    <subcellularLocation>
        <location evidence="1">Nucleus</location>
    </subcellularLocation>
</comment>
<dbReference type="GO" id="GO:0006364">
    <property type="term" value="P:rRNA processing"/>
    <property type="evidence" value="ECO:0007669"/>
    <property type="project" value="InterPro"/>
</dbReference>
<evidence type="ECO:0000259" key="9">
    <source>
        <dbReference type="SMART" id="SM00479"/>
    </source>
</evidence>
<evidence type="ECO:0000313" key="10">
    <source>
        <dbReference type="EMBL" id="KAK2144346.1"/>
    </source>
</evidence>
<dbReference type="GO" id="GO:0003676">
    <property type="term" value="F:nucleic acid binding"/>
    <property type="evidence" value="ECO:0007669"/>
    <property type="project" value="InterPro"/>
</dbReference>
<dbReference type="PANTHER" id="PTHR12801:SF158">
    <property type="entry name" value="RNA EXONUCLEASE 4"/>
    <property type="match status" value="1"/>
</dbReference>
<dbReference type="SUPFAM" id="SSF53098">
    <property type="entry name" value="Ribonuclease H-like"/>
    <property type="match status" value="1"/>
</dbReference>
<keyword evidence="11" id="KW-1185">Reference proteome</keyword>
<feature type="compositionally biased region" description="Polar residues" evidence="8">
    <location>
        <begin position="137"/>
        <end position="148"/>
    </location>
</feature>
<dbReference type="InterPro" id="IPR012337">
    <property type="entry name" value="RNaseH-like_sf"/>
</dbReference>
<evidence type="ECO:0000256" key="5">
    <source>
        <dbReference type="ARBA" id="ARBA00022801"/>
    </source>
</evidence>
<feature type="compositionally biased region" description="Basic and acidic residues" evidence="8">
    <location>
        <begin position="282"/>
        <end position="300"/>
    </location>
</feature>
<dbReference type="Gene3D" id="3.30.420.10">
    <property type="entry name" value="Ribonuclease H-like superfamily/Ribonuclease H"/>
    <property type="match status" value="1"/>
</dbReference>
<sequence length="551" mass="62763">MSVPNKHIKMTGKRKLPTAASLIAGDAKRIKLDSEKEISKRNKKQNKHTFKFNNTVTGAYSKQNVHHNKPHFKQTIQSKKKNTPPVIPTNRRANIGQRLGLNSDGAIGKEIVKNVLKHENQNKLDGPERTIKLMKDPQSSHQTKTDNTGVREPQSKQEIDLNKNPSKRKVRSKKEMTLRVETSRSSTNVGQKRGLKSNGINSKESVNKILKRKKQSKLDNVEKINKSIKDDGKLDKVENKPSDTNEKKLTSMLIPGKPEEISSNWKQLRRSLHIKHKKRVKKEQGDKESPAVKERKKEASPEPDIWFDGVDEVLIEASKRKHTPLDTSTNEWNNITNPLVKSRSHTGLTKEVAMDCEMVGTGTDGKDSILARVSIVNMNGHCLYDKYVQPTDKVTDYRTQFSGIRPGDMEKGEAFKIVQKEVHDILKGRILIGHAIHNDLKVLFLDHPRKAIRDTSRYKSFRKLFQGRQPALKKLSDQVLGVRVQEGEHNSVQDAQAAMRLYAMYKKPWEKEIRLKIKLQNLKTKMASTKKKRSLQNIGTNKGILEKDAED</sequence>
<dbReference type="InterPro" id="IPR013520">
    <property type="entry name" value="Ribonucl_H"/>
</dbReference>
<evidence type="ECO:0000256" key="2">
    <source>
        <dbReference type="ARBA" id="ARBA00010489"/>
    </source>
</evidence>
<dbReference type="GO" id="GO:0008408">
    <property type="term" value="F:3'-5' exonuclease activity"/>
    <property type="evidence" value="ECO:0007669"/>
    <property type="project" value="InterPro"/>
</dbReference>
<dbReference type="Proteomes" id="UP001208570">
    <property type="component" value="Unassembled WGS sequence"/>
</dbReference>
<evidence type="ECO:0000256" key="1">
    <source>
        <dbReference type="ARBA" id="ARBA00004123"/>
    </source>
</evidence>
<evidence type="ECO:0000256" key="7">
    <source>
        <dbReference type="ARBA" id="ARBA00023242"/>
    </source>
</evidence>
<dbReference type="InterPro" id="IPR036397">
    <property type="entry name" value="RNaseH_sf"/>
</dbReference>
<dbReference type="GO" id="GO:0005634">
    <property type="term" value="C:nucleus"/>
    <property type="evidence" value="ECO:0007669"/>
    <property type="project" value="UniProtKB-SubCell"/>
</dbReference>
<dbReference type="InterPro" id="IPR037431">
    <property type="entry name" value="REX4_DEDDh_dom"/>
</dbReference>
<organism evidence="10 11">
    <name type="scientific">Paralvinella palmiformis</name>
    <dbReference type="NCBI Taxonomy" id="53620"/>
    <lineage>
        <taxon>Eukaryota</taxon>
        <taxon>Metazoa</taxon>
        <taxon>Spiralia</taxon>
        <taxon>Lophotrochozoa</taxon>
        <taxon>Annelida</taxon>
        <taxon>Polychaeta</taxon>
        <taxon>Sedentaria</taxon>
        <taxon>Canalipalpata</taxon>
        <taxon>Terebellida</taxon>
        <taxon>Terebelliformia</taxon>
        <taxon>Alvinellidae</taxon>
        <taxon>Paralvinella</taxon>
    </lineage>
</organism>
<keyword evidence="4" id="KW-0540">Nuclease</keyword>
<feature type="region of interest" description="Disordered" evidence="8">
    <location>
        <begin position="273"/>
        <end position="303"/>
    </location>
</feature>
<evidence type="ECO:0000256" key="8">
    <source>
        <dbReference type="SAM" id="MobiDB-lite"/>
    </source>
</evidence>
<dbReference type="SMART" id="SM00479">
    <property type="entry name" value="EXOIII"/>
    <property type="match status" value="1"/>
</dbReference>
<dbReference type="Pfam" id="PF00929">
    <property type="entry name" value="RNase_T"/>
    <property type="match status" value="1"/>
</dbReference>
<evidence type="ECO:0000256" key="3">
    <source>
        <dbReference type="ARBA" id="ARBA00016937"/>
    </source>
</evidence>